<dbReference type="SMART" id="SM00561">
    <property type="entry name" value="MBT"/>
    <property type="match status" value="4"/>
</dbReference>
<dbReference type="Gene3D" id="1.10.150.50">
    <property type="entry name" value="Transcription Factor, Ets-1"/>
    <property type="match status" value="1"/>
</dbReference>
<dbReference type="Proteomes" id="UP000515154">
    <property type="component" value="Linkage group LG16"/>
</dbReference>
<evidence type="ECO:0000256" key="1">
    <source>
        <dbReference type="ARBA" id="ARBA00004123"/>
    </source>
</evidence>
<dbReference type="GO" id="GO:0003682">
    <property type="term" value="F:chromatin binding"/>
    <property type="evidence" value="ECO:0007669"/>
    <property type="project" value="TreeGrafter"/>
</dbReference>
<keyword evidence="5" id="KW-1185">Reference proteome</keyword>
<keyword evidence="3" id="KW-0677">Repeat</keyword>
<dbReference type="CDD" id="cd20095">
    <property type="entry name" value="MBT_SFMBT_rpt3"/>
    <property type="match status" value="1"/>
</dbReference>
<dbReference type="InterPro" id="IPR004092">
    <property type="entry name" value="Mbt"/>
</dbReference>
<dbReference type="SMART" id="SM00454">
    <property type="entry name" value="SAM"/>
    <property type="match status" value="1"/>
</dbReference>
<reference evidence="6" key="1">
    <citation type="submission" date="2025-08" db="UniProtKB">
        <authorList>
            <consortium name="RefSeq"/>
        </authorList>
    </citation>
    <scope>IDENTIFICATION</scope>
</reference>
<dbReference type="Pfam" id="PF00536">
    <property type="entry name" value="SAM_1"/>
    <property type="match status" value="1"/>
</dbReference>
<dbReference type="RefSeq" id="XP_029646294.1">
    <property type="nucleotide sequence ID" value="XM_029790434.2"/>
</dbReference>
<proteinExistence type="predicted"/>
<dbReference type="InterPro" id="IPR001660">
    <property type="entry name" value="SAM"/>
</dbReference>
<dbReference type="PROSITE" id="PS51079">
    <property type="entry name" value="MBT"/>
    <property type="match status" value="4"/>
</dbReference>
<dbReference type="Gene3D" id="3.90.1150.190">
    <property type="entry name" value="SLED domain"/>
    <property type="match status" value="1"/>
</dbReference>
<comment type="subcellular location">
    <subcellularLocation>
        <location evidence="1">Nucleus</location>
    </subcellularLocation>
</comment>
<dbReference type="Pfam" id="PF12140">
    <property type="entry name" value="SLED"/>
    <property type="match status" value="1"/>
</dbReference>
<dbReference type="Gene3D" id="2.30.30.140">
    <property type="match status" value="4"/>
</dbReference>
<gene>
    <name evidence="6" type="primary">LOC115220335</name>
</gene>
<dbReference type="SUPFAM" id="SSF63748">
    <property type="entry name" value="Tudor/PWWP/MBT"/>
    <property type="match status" value="4"/>
</dbReference>
<dbReference type="GO" id="GO:0042393">
    <property type="term" value="F:histone binding"/>
    <property type="evidence" value="ECO:0007669"/>
    <property type="project" value="TreeGrafter"/>
</dbReference>
<name>A0A6P7T6A2_9MOLL</name>
<accession>A0A6P7T6A2</accession>
<dbReference type="KEGG" id="osn:115220335"/>
<evidence type="ECO:0000256" key="2">
    <source>
        <dbReference type="ARBA" id="ARBA00022491"/>
    </source>
</evidence>
<dbReference type="AlphaFoldDB" id="A0A6P7T6A2"/>
<dbReference type="InterPro" id="IPR050548">
    <property type="entry name" value="PcG_chromatin_remod_factors"/>
</dbReference>
<protein>
    <submittedName>
        <fullName evidence="6">Scm-like with four MBT domains protein 1 isoform X2</fullName>
    </submittedName>
</protein>
<evidence type="ECO:0000313" key="6">
    <source>
        <dbReference type="RefSeq" id="XP_029646294.1"/>
    </source>
</evidence>
<evidence type="ECO:0000256" key="3">
    <source>
        <dbReference type="ARBA" id="ARBA00022737"/>
    </source>
</evidence>
<dbReference type="CDD" id="cd20096">
    <property type="entry name" value="MBT_SFMBT_rpt4"/>
    <property type="match status" value="1"/>
</dbReference>
<dbReference type="PANTHER" id="PTHR12247:SF129">
    <property type="entry name" value="SOP-2-RELATED PROTEIN 3"/>
    <property type="match status" value="1"/>
</dbReference>
<dbReference type="CDD" id="cd20094">
    <property type="entry name" value="MBT_SFMBT_rpt2"/>
    <property type="match status" value="1"/>
</dbReference>
<evidence type="ECO:0000313" key="5">
    <source>
        <dbReference type="Proteomes" id="UP000515154"/>
    </source>
</evidence>
<dbReference type="PANTHER" id="PTHR12247">
    <property type="entry name" value="POLYCOMB GROUP PROTEIN"/>
    <property type="match status" value="1"/>
</dbReference>
<dbReference type="GO" id="GO:0045892">
    <property type="term" value="P:negative regulation of DNA-templated transcription"/>
    <property type="evidence" value="ECO:0007669"/>
    <property type="project" value="TreeGrafter"/>
</dbReference>
<dbReference type="CDD" id="cd20093">
    <property type="entry name" value="MBT_SFMBT_rpt1"/>
    <property type="match status" value="1"/>
</dbReference>
<dbReference type="Pfam" id="PF02820">
    <property type="entry name" value="MBT"/>
    <property type="match status" value="4"/>
</dbReference>
<dbReference type="GO" id="GO:0005634">
    <property type="term" value="C:nucleus"/>
    <property type="evidence" value="ECO:0007669"/>
    <property type="project" value="UniProtKB-SubCell"/>
</dbReference>
<dbReference type="InterPro" id="IPR038348">
    <property type="entry name" value="SLED_sf"/>
</dbReference>
<sequence>MKEQFSAALINHTTQMKPTFPAGIPANMHCTPVTTLGAFTTTQVLSPVYLPANFPGFSQQVFTNNQLFVSTPPTVVLQPNFQCLQSIPTASLTNTFPAVNAIEPVSTTNVEAADEPVLLEEDPNEELVITNSKEQNYEQNREETEVGSSVCEEGKDEVSVDLDSDASCEICPDTDNKSVDSVILTEKYDQFVSSESPVSENVEEEEEEEDEEEEEEEDEEDYTEEISSQNPSEVPVSPSGSEEIPDPHCNLDMCEDTEDGLLETYEEPDFVWEEYLQETGALEVPPTAFKHVECSLQSGFVKGMKLEVAVKSTPDTYWVASVIMTCGPLLRLRYDGYGDDGSADFWHDLTASEIHSIGWCAQNNKTLMPPDELKNKIGNWRDFLTTSLVGAATAPSYLLDKTTGTTPVDQIKQGMRLELQDHINPNHVWIVKVLENVGGRLYLRQEGLNHSETDFWLFYLNHLLHPIDWAKQNNYEYSPPKEYEDQYTKEEWDEIFQEALKEAEAMPLPVDIFKDQIEIRRHNFKAGWKLEAVNPVTKNEICPATVIDVVDDKYFIVEIDDVRPLNERSYIRFGCHIDSPGIFPAMWCRRKGIHLKKPAGWDGEFDWAEYLSNIDRKAAPRNCFGSVCMDVPYHQFQRGLKLEAVNPDNSNQICAATITKIVDRLMWIHLDNSSKMKASFIEDIDSHNLFPVGWCESNGYQLNPPRRTGFRRPHKQVAVVQPEPVTIESHLSASDTYNKIKNVNIEEDTWCPKIYYNHRCFSGPYLAKSRIAELPKSIGPGPIKLVMTEVLTMLINVAYKSSRVLRELQVDGEDNPNMHQQVLKAKYKGKSYRAAVELCRNVKQLDEFCRQICIKLECCPNLISPHCIDDDCPENCSQLTKTKYTYYYGKKKRKIGRPPGGHSNLENGPRKTGKRRKKRKGSLSRKSRSSMDDIYADDVTAENSNTVSEKRSASPSSENNSSKSDTKKTSDSKPAIKRKYTHHVPPRSEIHTRGAKLPKYSFERKTHKKILITPAPPSSSAKSLPSPTTEAALPITPISPKEEISIKKEEENDDMCVDILSNPLYWTVSDVVSFIKSTDCAQFARLFRQEEIDGQALLLLTLPTVQDHLALKLGPAIKLCHHIERVKIVFYKCYA</sequence>
<keyword evidence="4" id="KW-0539">Nucleus</keyword>
<dbReference type="SUPFAM" id="SSF47769">
    <property type="entry name" value="SAM/Pointed domain"/>
    <property type="match status" value="1"/>
</dbReference>
<keyword evidence="2" id="KW-0678">Repressor</keyword>
<dbReference type="InterPro" id="IPR013761">
    <property type="entry name" value="SAM/pointed_sf"/>
</dbReference>
<evidence type="ECO:0000256" key="4">
    <source>
        <dbReference type="ARBA" id="ARBA00023242"/>
    </source>
</evidence>
<dbReference type="InterPro" id="IPR021987">
    <property type="entry name" value="SLED"/>
</dbReference>
<organism evidence="5 6">
    <name type="scientific">Octopus sinensis</name>
    <name type="common">East Asian common octopus</name>
    <dbReference type="NCBI Taxonomy" id="2607531"/>
    <lineage>
        <taxon>Eukaryota</taxon>
        <taxon>Metazoa</taxon>
        <taxon>Spiralia</taxon>
        <taxon>Lophotrochozoa</taxon>
        <taxon>Mollusca</taxon>
        <taxon>Cephalopoda</taxon>
        <taxon>Coleoidea</taxon>
        <taxon>Octopodiformes</taxon>
        <taxon>Octopoda</taxon>
        <taxon>Incirrata</taxon>
        <taxon>Octopodidae</taxon>
        <taxon>Octopus</taxon>
    </lineage>
</organism>